<dbReference type="OrthoDB" id="7746116at2"/>
<name>A0A0P1H9V3_9RHOB</name>
<accession>A0A0P1H9V3</accession>
<dbReference type="STRING" id="340021.TM5383_00895"/>
<keyword evidence="1" id="KW-0175">Coiled coil</keyword>
<evidence type="ECO:0000313" key="3">
    <source>
        <dbReference type="Proteomes" id="UP000051681"/>
    </source>
</evidence>
<proteinExistence type="predicted"/>
<reference evidence="2 3" key="1">
    <citation type="submission" date="2015-09" db="EMBL/GenBank/DDBJ databases">
        <authorList>
            <consortium name="Swine Surveillance"/>
        </authorList>
    </citation>
    <scope>NUCLEOTIDE SEQUENCE [LARGE SCALE GENOMIC DNA]</scope>
    <source>
        <strain evidence="2 3">CECT 8383</strain>
    </source>
</reference>
<sequence>MKFGLGIVVAAVAVVAGYLAMTRVNEDHTEVATSAQPAQVEETTVATPTVEEQLETNAEEEAAASVTEQAVEATQNAVEQAQEAVEAAADIATEAAQETVEAASDAVQEVASDVAEAVEGAVDSAPDMGEAVTEAVTENTFVETATETGSAMADKTIDAAKGAAEWFTVEGFDFDKASAFIAESELNALAQVALTKGLETARDNPELLSVALEKARMQLGL</sequence>
<evidence type="ECO:0008006" key="4">
    <source>
        <dbReference type="Google" id="ProtNLM"/>
    </source>
</evidence>
<dbReference type="RefSeq" id="WP_058317839.1">
    <property type="nucleotide sequence ID" value="NZ_CYSF01000006.1"/>
</dbReference>
<dbReference type="EMBL" id="CYSF01000006">
    <property type="protein sequence ID" value="CUH83695.1"/>
    <property type="molecule type" value="Genomic_DNA"/>
</dbReference>
<evidence type="ECO:0000256" key="1">
    <source>
        <dbReference type="SAM" id="Coils"/>
    </source>
</evidence>
<organism evidence="2 3">
    <name type="scientific">Thalassovita mediterranea</name>
    <dbReference type="NCBI Taxonomy" id="340021"/>
    <lineage>
        <taxon>Bacteria</taxon>
        <taxon>Pseudomonadati</taxon>
        <taxon>Pseudomonadota</taxon>
        <taxon>Alphaproteobacteria</taxon>
        <taxon>Rhodobacterales</taxon>
        <taxon>Roseobacteraceae</taxon>
        <taxon>Thalassovita</taxon>
    </lineage>
</organism>
<protein>
    <recommendedName>
        <fullName evidence="4">Translation initiation factor 3</fullName>
    </recommendedName>
</protein>
<gene>
    <name evidence="2" type="ORF">TM5383_00895</name>
</gene>
<feature type="coiled-coil region" evidence="1">
    <location>
        <begin position="64"/>
        <end position="98"/>
    </location>
</feature>
<keyword evidence="3" id="KW-1185">Reference proteome</keyword>
<dbReference type="AlphaFoldDB" id="A0A0P1H9V3"/>
<evidence type="ECO:0000313" key="2">
    <source>
        <dbReference type="EMBL" id="CUH83695.1"/>
    </source>
</evidence>
<dbReference type="Proteomes" id="UP000051681">
    <property type="component" value="Unassembled WGS sequence"/>
</dbReference>